<protein>
    <submittedName>
        <fullName evidence="1">Uncharacterized protein</fullName>
    </submittedName>
</protein>
<evidence type="ECO:0000313" key="2">
    <source>
        <dbReference type="Proteomes" id="UP000530060"/>
    </source>
</evidence>
<dbReference type="RefSeq" id="WP_180910709.1">
    <property type="nucleotide sequence ID" value="NZ_CAIJDP010000089.1"/>
</dbReference>
<evidence type="ECO:0000313" key="1">
    <source>
        <dbReference type="EMBL" id="CAD0009060.1"/>
    </source>
</evidence>
<organism evidence="1 2">
    <name type="scientific">Flavobacterium salmonis</name>
    <dbReference type="NCBI Taxonomy" id="2654844"/>
    <lineage>
        <taxon>Bacteria</taxon>
        <taxon>Pseudomonadati</taxon>
        <taxon>Bacteroidota</taxon>
        <taxon>Flavobacteriia</taxon>
        <taxon>Flavobacteriales</taxon>
        <taxon>Flavobacteriaceae</taxon>
        <taxon>Flavobacterium</taxon>
    </lineage>
</organism>
<accession>A0A6V6ZBD5</accession>
<name>A0A6V6ZBD5_9FLAO</name>
<comment type="caution">
    <text evidence="1">The sequence shown here is derived from an EMBL/GenBank/DDBJ whole genome shotgun (WGS) entry which is preliminary data.</text>
</comment>
<proteinExistence type="predicted"/>
<gene>
    <name evidence="1" type="ORF">FLAT13_04717</name>
</gene>
<keyword evidence="2" id="KW-1185">Reference proteome</keyword>
<dbReference type="AlphaFoldDB" id="A0A6V6ZBD5"/>
<sequence length="158" mass="18134">MEYKIEEIEINDHLLRLSIQELNELTFIPENIESANTKEDLIFTESIIELHKYFKLNNIHINSLGVEPELLRSRKNADIYLPAIFIAYSTISENPNIVSLALNVISSFIYDNLKGTIGNKTAKIEFYVEKKKGKISKINYKGDAEGLKNFDKIIKALK</sequence>
<dbReference type="Proteomes" id="UP000530060">
    <property type="component" value="Unassembled WGS sequence"/>
</dbReference>
<dbReference type="EMBL" id="CAIJDP010000089">
    <property type="protein sequence ID" value="CAD0009060.1"/>
    <property type="molecule type" value="Genomic_DNA"/>
</dbReference>
<reference evidence="1 2" key="1">
    <citation type="submission" date="2020-06" db="EMBL/GenBank/DDBJ databases">
        <authorList>
            <person name="Criscuolo A."/>
        </authorList>
    </citation>
    <scope>NUCLEOTIDE SEQUENCE [LARGE SCALE GENOMIC DNA]</scope>
    <source>
        <strain evidence="2">CIP 111411</strain>
    </source>
</reference>